<name>A0ABS5JTK7_9BACT</name>
<proteinExistence type="predicted"/>
<feature type="transmembrane region" description="Helical" evidence="6">
    <location>
        <begin position="291"/>
        <end position="312"/>
    </location>
</feature>
<feature type="domain" description="PspC-related ToastRack" evidence="9">
    <location>
        <begin position="411"/>
        <end position="491"/>
    </location>
</feature>
<feature type="domain" description="Phage shock protein PspC N-terminal" evidence="7">
    <location>
        <begin position="110"/>
        <end position="168"/>
    </location>
</feature>
<dbReference type="Pfam" id="PF04024">
    <property type="entry name" value="PspC"/>
    <property type="match status" value="1"/>
</dbReference>
<dbReference type="RefSeq" id="WP_212215497.1">
    <property type="nucleotide sequence ID" value="NZ_JAGUCO010000004.1"/>
</dbReference>
<evidence type="ECO:0000313" key="11">
    <source>
        <dbReference type="Proteomes" id="UP000708576"/>
    </source>
</evidence>
<dbReference type="EMBL" id="JAGUCO010000004">
    <property type="protein sequence ID" value="MBS2098253.1"/>
    <property type="molecule type" value="Genomic_DNA"/>
</dbReference>
<keyword evidence="3 6" id="KW-0812">Transmembrane</keyword>
<feature type="domain" description="PspC-related transmembrane region" evidence="8">
    <location>
        <begin position="211"/>
        <end position="351"/>
    </location>
</feature>
<dbReference type="InterPro" id="IPR052027">
    <property type="entry name" value="PspC"/>
</dbReference>
<feature type="transmembrane region" description="Helical" evidence="6">
    <location>
        <begin position="137"/>
        <end position="164"/>
    </location>
</feature>
<keyword evidence="4 6" id="KW-1133">Transmembrane helix</keyword>
<dbReference type="InterPro" id="IPR054319">
    <property type="entry name" value="PspC-rel_ToastRack"/>
</dbReference>
<comment type="subcellular location">
    <subcellularLocation>
        <location evidence="1">Cell membrane</location>
        <topology evidence="1">Single-pass membrane protein</topology>
    </subcellularLocation>
</comment>
<dbReference type="InterPro" id="IPR054321">
    <property type="entry name" value="PspC-rel_TM"/>
</dbReference>
<keyword evidence="2" id="KW-1003">Cell membrane</keyword>
<dbReference type="PANTHER" id="PTHR33885">
    <property type="entry name" value="PHAGE SHOCK PROTEIN C"/>
    <property type="match status" value="1"/>
</dbReference>
<evidence type="ECO:0000256" key="5">
    <source>
        <dbReference type="ARBA" id="ARBA00023136"/>
    </source>
</evidence>
<gene>
    <name evidence="10" type="ORF">KEM10_08165</name>
</gene>
<evidence type="ECO:0000256" key="6">
    <source>
        <dbReference type="SAM" id="Phobius"/>
    </source>
</evidence>
<dbReference type="Proteomes" id="UP000708576">
    <property type="component" value="Unassembled WGS sequence"/>
</dbReference>
<evidence type="ECO:0000259" key="7">
    <source>
        <dbReference type="Pfam" id="PF04024"/>
    </source>
</evidence>
<dbReference type="InterPro" id="IPR007168">
    <property type="entry name" value="Phageshock_PspC_N"/>
</dbReference>
<protein>
    <submittedName>
        <fullName evidence="10">PspC domain-containing protein</fullName>
    </submittedName>
</protein>
<evidence type="ECO:0000259" key="8">
    <source>
        <dbReference type="Pfam" id="PF22571"/>
    </source>
</evidence>
<evidence type="ECO:0000256" key="1">
    <source>
        <dbReference type="ARBA" id="ARBA00004162"/>
    </source>
</evidence>
<evidence type="ECO:0000256" key="4">
    <source>
        <dbReference type="ARBA" id="ARBA00022989"/>
    </source>
</evidence>
<evidence type="ECO:0000259" key="9">
    <source>
        <dbReference type="Pfam" id="PF22744"/>
    </source>
</evidence>
<keyword evidence="5 6" id="KW-0472">Membrane</keyword>
<accession>A0ABS5JTK7</accession>
<reference evidence="10 11" key="1">
    <citation type="journal article" date="2015" name="Int. J. Syst. Evol. Microbiol.">
        <title>Carboxylicivirga linearis sp. nov., isolated from a sea cucumber culture pond.</title>
        <authorList>
            <person name="Wang F.Q."/>
            <person name="Zhou Y.X."/>
            <person name="Lin X.Z."/>
            <person name="Chen G.J."/>
            <person name="Du Z.J."/>
        </authorList>
    </citation>
    <scope>NUCLEOTIDE SEQUENCE [LARGE SCALE GENOMIC DNA]</scope>
    <source>
        <strain evidence="10 11">FB218</strain>
    </source>
</reference>
<dbReference type="Pfam" id="PF22571">
    <property type="entry name" value="LiaI-LiaF-TM_PspC"/>
    <property type="match status" value="1"/>
</dbReference>
<evidence type="ECO:0000256" key="3">
    <source>
        <dbReference type="ARBA" id="ARBA00022692"/>
    </source>
</evidence>
<comment type="caution">
    <text evidence="10">The sequence shown here is derived from an EMBL/GenBank/DDBJ whole genome shotgun (WGS) entry which is preliminary data.</text>
</comment>
<feature type="transmembrane region" description="Helical" evidence="6">
    <location>
        <begin position="324"/>
        <end position="342"/>
    </location>
</feature>
<evidence type="ECO:0000313" key="10">
    <source>
        <dbReference type="EMBL" id="MBS2098253.1"/>
    </source>
</evidence>
<sequence>MNKTININLDGRVFQIEEDAYEKLKTYLDTIKSRLGKNDEAKEILDDIEARIAELFIYKSGQDIIRLALVEEIIETIGEPSDIVDEDEAEETKKESEQYYSAPPPYYTRKALYRSREDRVFGGVCGGLGAYFDVDPVVFRIIAVVTTLLSVGAVPLVYIVLWIAMPEARTIEQRLRMRGGVTFKDMGDNIKNEYNAVSNKFRTYTKSQSYKNMQHNMNRTGDVMSKGLNAVVRVIGVILGIIIILFSVLVIMSLAGVLVLKDAMPGLANSVGNFYITQVPNYFLSHLDQTLFSIAAGLLLIIPFLVILYLGLKLIFQFKTNGKVIGMTALGLWLVGLVLLFFTSLRVVKGFEDEGIVTETHQLTDTQAETIYLKVGNESKYMGDKEYLFEMNNLELSALNGKLIIEGDPRINLTRGDKFEVSITKKARGINDEEAEFNAKSTDYYWAQSDSIIYLDRTYLIGDEALARKQEVYINIEIPENKRLEVSPYLDRLINYRHQSDNY</sequence>
<feature type="transmembrane region" description="Helical" evidence="6">
    <location>
        <begin position="234"/>
        <end position="260"/>
    </location>
</feature>
<dbReference type="PANTHER" id="PTHR33885:SF3">
    <property type="entry name" value="PHAGE SHOCK PROTEIN C"/>
    <property type="match status" value="1"/>
</dbReference>
<evidence type="ECO:0000256" key="2">
    <source>
        <dbReference type="ARBA" id="ARBA00022475"/>
    </source>
</evidence>
<keyword evidence="11" id="KW-1185">Reference proteome</keyword>
<organism evidence="10 11">
    <name type="scientific">Carboxylicivirga linearis</name>
    <dbReference type="NCBI Taxonomy" id="1628157"/>
    <lineage>
        <taxon>Bacteria</taxon>
        <taxon>Pseudomonadati</taxon>
        <taxon>Bacteroidota</taxon>
        <taxon>Bacteroidia</taxon>
        <taxon>Marinilabiliales</taxon>
        <taxon>Marinilabiliaceae</taxon>
        <taxon>Carboxylicivirga</taxon>
    </lineage>
</organism>
<dbReference type="Pfam" id="PF22744">
    <property type="entry name" value="Toast-rack_PspC-Cterm"/>
    <property type="match status" value="1"/>
</dbReference>